<comment type="caution">
    <text evidence="3">The sequence shown here is derived from an EMBL/GenBank/DDBJ whole genome shotgun (WGS) entry which is preliminary data.</text>
</comment>
<dbReference type="EMBL" id="JAEEAQ010000015">
    <property type="protein sequence ID" value="MBI0312068.1"/>
    <property type="molecule type" value="Genomic_DNA"/>
</dbReference>
<gene>
    <name evidence="3" type="ORF">JBF12_03320</name>
</gene>
<sequence length="224" mass="25291">MYRAAEEWDDARAIHMEFMLGPDDLNLPVHRWRLELDSELPIPLYMERPVVVRSLERSWTRRWHREWKHRLNRFDQQPERAKQLVVDGEDPDSPRSGDPTALLARLKTDSQVIALVQASPPGTTPEGTSQALTAWRAGIPVVAWDGRATRDPGFVQRLRQKQADASGNLARPREAATELRLEPIRSAPRRGKSPWTACGARLGRPDPGGTARAYDGPDEGVDVR</sequence>
<evidence type="ECO:0000313" key="3">
    <source>
        <dbReference type="EMBL" id="MBI0312068.1"/>
    </source>
</evidence>
<organism evidence="3 4">
    <name type="scientific">Streptomyces javensis</name>
    <dbReference type="NCBI Taxonomy" id="114698"/>
    <lineage>
        <taxon>Bacteria</taxon>
        <taxon>Bacillati</taxon>
        <taxon>Actinomycetota</taxon>
        <taxon>Actinomycetes</taxon>
        <taxon>Kitasatosporales</taxon>
        <taxon>Streptomycetaceae</taxon>
        <taxon>Streptomyces</taxon>
        <taxon>Streptomyces violaceusniger group</taxon>
    </lineage>
</organism>
<dbReference type="RefSeq" id="WP_198275339.1">
    <property type="nucleotide sequence ID" value="NZ_BAAAIF010000031.1"/>
</dbReference>
<feature type="domain" description="vWA-MoxR associated protein C-terminal" evidence="2">
    <location>
        <begin position="4"/>
        <end position="183"/>
    </location>
</feature>
<evidence type="ECO:0000313" key="4">
    <source>
        <dbReference type="Proteomes" id="UP000638849"/>
    </source>
</evidence>
<name>A0ABS0R4Q1_9ACTN</name>
<proteinExistence type="predicted"/>
<feature type="region of interest" description="Disordered" evidence="1">
    <location>
        <begin position="78"/>
        <end position="100"/>
    </location>
</feature>
<reference evidence="3 4" key="1">
    <citation type="submission" date="2020-12" db="EMBL/GenBank/DDBJ databases">
        <authorList>
            <person name="Kusuma A.B."/>
            <person name="Nouioui I."/>
            <person name="Goodfellow M."/>
        </authorList>
    </citation>
    <scope>NUCLEOTIDE SEQUENCE [LARGE SCALE GENOMIC DNA]</scope>
    <source>
        <strain evidence="3 4">DSM 41764</strain>
    </source>
</reference>
<evidence type="ECO:0000256" key="1">
    <source>
        <dbReference type="SAM" id="MobiDB-lite"/>
    </source>
</evidence>
<feature type="compositionally biased region" description="Basic and acidic residues" evidence="1">
    <location>
        <begin position="171"/>
        <end position="183"/>
    </location>
</feature>
<evidence type="ECO:0000259" key="2">
    <source>
        <dbReference type="Pfam" id="PF20028"/>
    </source>
</evidence>
<keyword evidence="4" id="KW-1185">Reference proteome</keyword>
<dbReference type="InterPro" id="IPR045450">
    <property type="entry name" value="VMAP_C"/>
</dbReference>
<protein>
    <submittedName>
        <fullName evidence="3">Sugar ABC transporter substrate-binding protein</fullName>
    </submittedName>
</protein>
<accession>A0ABS0R4Q1</accession>
<dbReference type="Pfam" id="PF20028">
    <property type="entry name" value="VMAP-C"/>
    <property type="match status" value="1"/>
</dbReference>
<feature type="region of interest" description="Disordered" evidence="1">
    <location>
        <begin position="162"/>
        <end position="224"/>
    </location>
</feature>
<dbReference type="Proteomes" id="UP000638849">
    <property type="component" value="Unassembled WGS sequence"/>
</dbReference>